<dbReference type="GO" id="GO:0000976">
    <property type="term" value="F:transcription cis-regulatory region binding"/>
    <property type="evidence" value="ECO:0007669"/>
    <property type="project" value="TreeGrafter"/>
</dbReference>
<evidence type="ECO:0000313" key="6">
    <source>
        <dbReference type="Proteomes" id="UP000027604"/>
    </source>
</evidence>
<evidence type="ECO:0000313" key="5">
    <source>
        <dbReference type="EMBL" id="CDG81621.1"/>
    </source>
</evidence>
<dbReference type="PROSITE" id="PS50932">
    <property type="entry name" value="HTH_LACI_2"/>
    <property type="match status" value="1"/>
</dbReference>
<dbReference type="GO" id="GO:0003700">
    <property type="term" value="F:DNA-binding transcription factor activity"/>
    <property type="evidence" value="ECO:0007669"/>
    <property type="project" value="TreeGrafter"/>
</dbReference>
<protein>
    <submittedName>
        <fullName evidence="5">Bacterial regulatory s, lacI family protein</fullName>
    </submittedName>
</protein>
<dbReference type="InterPro" id="IPR028082">
    <property type="entry name" value="Peripla_BP_I"/>
</dbReference>
<reference evidence="5 6" key="1">
    <citation type="journal article" date="2015" name="Genome Announc.">
        <title>Genome Sequence of Mushroom Soft-Rot Pathogen Janthinobacterium agaricidamnosum.</title>
        <authorList>
            <person name="Graupner K."/>
            <person name="Lackner G."/>
            <person name="Hertweck C."/>
        </authorList>
    </citation>
    <scope>NUCLEOTIDE SEQUENCE [LARGE SCALE GENOMIC DNA]</scope>
    <source>
        <strain evidence="6">NBRC 102515 / DSM 9628</strain>
    </source>
</reference>
<evidence type="ECO:0000256" key="3">
    <source>
        <dbReference type="ARBA" id="ARBA00023163"/>
    </source>
</evidence>
<keyword evidence="1" id="KW-0805">Transcription regulation</keyword>
<accession>W0V173</accession>
<dbReference type="PATRIC" id="fig|1349767.4.peg.2701"/>
<evidence type="ECO:0000256" key="2">
    <source>
        <dbReference type="ARBA" id="ARBA00023125"/>
    </source>
</evidence>
<dbReference type="PANTHER" id="PTHR30146">
    <property type="entry name" value="LACI-RELATED TRANSCRIPTIONAL REPRESSOR"/>
    <property type="match status" value="1"/>
</dbReference>
<dbReference type="SUPFAM" id="SSF47413">
    <property type="entry name" value="lambda repressor-like DNA-binding domains"/>
    <property type="match status" value="1"/>
</dbReference>
<keyword evidence="3" id="KW-0804">Transcription</keyword>
<dbReference type="InterPro" id="IPR010982">
    <property type="entry name" value="Lambda_DNA-bd_dom_sf"/>
</dbReference>
<dbReference type="RefSeq" id="WP_038489223.1">
    <property type="nucleotide sequence ID" value="NZ_BCTH01000029.1"/>
</dbReference>
<sequence>MSNKIPTLSDVARATGVHFSTVSRVMNPETRQMVSAEVAKRVLAEAGRLGYRPNRAASTLVTRKSHIIGVVLPDITNAVFPPILLGIEEGLRKHGYLSIVANVGADEEEQLFVINRLLGQQVDGLILATARRHDPVIKMCIGQNVPVVTVNRSDETGIASCVVSDDVYGMRLAVEHLLGLGHRHIAHIAGPENLSTGHVRRLGFLAAIQASELDPSQAFVFESSGYSRECGKAALLELLRQSPRTTAVVCGSDLVAIGCYDALKELGLSCPEDISVVGHNDMPYMDMIRPPLSTIRIRHHGIGTEAARLILQTIDNPGSAVLDVRLKPEIVLRESTAAPRSCPRS</sequence>
<keyword evidence="6" id="KW-1185">Reference proteome</keyword>
<dbReference type="Gene3D" id="3.40.50.2300">
    <property type="match status" value="2"/>
</dbReference>
<keyword evidence="2" id="KW-0238">DNA-binding</keyword>
<name>W0V173_9BURK</name>
<dbReference type="KEGG" id="jag:GJA_965"/>
<dbReference type="HOGENOM" id="CLU_037628_6_1_4"/>
<dbReference type="CDD" id="cd01392">
    <property type="entry name" value="HTH_LacI"/>
    <property type="match status" value="1"/>
</dbReference>
<dbReference type="Gene3D" id="1.10.260.40">
    <property type="entry name" value="lambda repressor-like DNA-binding domains"/>
    <property type="match status" value="1"/>
</dbReference>
<proteinExistence type="predicted"/>
<dbReference type="EMBL" id="HG322949">
    <property type="protein sequence ID" value="CDG81621.1"/>
    <property type="molecule type" value="Genomic_DNA"/>
</dbReference>
<feature type="domain" description="HTH lacI-type" evidence="4">
    <location>
        <begin position="6"/>
        <end position="62"/>
    </location>
</feature>
<dbReference type="Proteomes" id="UP000027604">
    <property type="component" value="Chromosome I"/>
</dbReference>
<dbReference type="STRING" id="1349767.GJA_965"/>
<dbReference type="CDD" id="cd06267">
    <property type="entry name" value="PBP1_LacI_sugar_binding-like"/>
    <property type="match status" value="1"/>
</dbReference>
<dbReference type="InterPro" id="IPR000843">
    <property type="entry name" value="HTH_LacI"/>
</dbReference>
<dbReference type="PANTHER" id="PTHR30146:SF138">
    <property type="entry name" value="TRANSCRIPTIONAL REGULATORY PROTEIN"/>
    <property type="match status" value="1"/>
</dbReference>
<gene>
    <name evidence="5" type="ORF">GJA_965</name>
</gene>
<dbReference type="Pfam" id="PF13377">
    <property type="entry name" value="Peripla_BP_3"/>
    <property type="match status" value="1"/>
</dbReference>
<dbReference type="SUPFAM" id="SSF53822">
    <property type="entry name" value="Periplasmic binding protein-like I"/>
    <property type="match status" value="1"/>
</dbReference>
<dbReference type="InterPro" id="IPR046335">
    <property type="entry name" value="LacI/GalR-like_sensor"/>
</dbReference>
<dbReference type="SMART" id="SM00354">
    <property type="entry name" value="HTH_LACI"/>
    <property type="match status" value="1"/>
</dbReference>
<dbReference type="AlphaFoldDB" id="W0V173"/>
<evidence type="ECO:0000259" key="4">
    <source>
        <dbReference type="PROSITE" id="PS50932"/>
    </source>
</evidence>
<evidence type="ECO:0000256" key="1">
    <source>
        <dbReference type="ARBA" id="ARBA00023015"/>
    </source>
</evidence>
<dbReference type="OrthoDB" id="9805642at2"/>
<dbReference type="Pfam" id="PF00356">
    <property type="entry name" value="LacI"/>
    <property type="match status" value="1"/>
</dbReference>
<dbReference type="eggNOG" id="COG1609">
    <property type="taxonomic scope" value="Bacteria"/>
</dbReference>
<organism evidence="5 6">
    <name type="scientific">Janthinobacterium agaricidamnosum NBRC 102515 = DSM 9628</name>
    <dbReference type="NCBI Taxonomy" id="1349767"/>
    <lineage>
        <taxon>Bacteria</taxon>
        <taxon>Pseudomonadati</taxon>
        <taxon>Pseudomonadota</taxon>
        <taxon>Betaproteobacteria</taxon>
        <taxon>Burkholderiales</taxon>
        <taxon>Oxalobacteraceae</taxon>
        <taxon>Janthinobacterium</taxon>
    </lineage>
</organism>